<accession>A0A0P0P229</accession>
<dbReference type="InterPro" id="IPR038330">
    <property type="entry name" value="TspO/MBR-related_sf"/>
</dbReference>
<dbReference type="Proteomes" id="UP000056905">
    <property type="component" value="Chromosome"/>
</dbReference>
<dbReference type="EMBL" id="CP013002">
    <property type="protein sequence ID" value="ALL14585.1"/>
    <property type="molecule type" value="Genomic_DNA"/>
</dbReference>
<proteinExistence type="inferred from homology"/>
<comment type="similarity">
    <text evidence="2">Belongs to the TspO/BZRP family.</text>
</comment>
<keyword evidence="3" id="KW-0812">Transmembrane</keyword>
<dbReference type="Gene3D" id="1.20.1260.100">
    <property type="entry name" value="TspO/MBR protein"/>
    <property type="match status" value="1"/>
</dbReference>
<dbReference type="KEGG" id="chq:AQ619_15185"/>
<evidence type="ECO:0000256" key="1">
    <source>
        <dbReference type="ARBA" id="ARBA00004141"/>
    </source>
</evidence>
<keyword evidence="5" id="KW-0472">Membrane</keyword>
<dbReference type="RefSeq" id="WP_062149486.1">
    <property type="nucleotide sequence ID" value="NZ_CP013002.1"/>
</dbReference>
<dbReference type="STRING" id="69395.AQ619_15185"/>
<evidence type="ECO:0000313" key="6">
    <source>
        <dbReference type="EMBL" id="ALL14585.1"/>
    </source>
</evidence>
<dbReference type="Pfam" id="PF03073">
    <property type="entry name" value="TspO_MBR"/>
    <property type="match status" value="1"/>
</dbReference>
<organism evidence="6 7">
    <name type="scientific">Caulobacter henricii</name>
    <dbReference type="NCBI Taxonomy" id="69395"/>
    <lineage>
        <taxon>Bacteria</taxon>
        <taxon>Pseudomonadati</taxon>
        <taxon>Pseudomonadota</taxon>
        <taxon>Alphaproteobacteria</taxon>
        <taxon>Caulobacterales</taxon>
        <taxon>Caulobacteraceae</taxon>
        <taxon>Caulobacter</taxon>
    </lineage>
</organism>
<dbReference type="InterPro" id="IPR004307">
    <property type="entry name" value="TspO_MBR"/>
</dbReference>
<evidence type="ECO:0000256" key="4">
    <source>
        <dbReference type="ARBA" id="ARBA00022989"/>
    </source>
</evidence>
<protein>
    <submittedName>
        <fullName evidence="6">TspO protein</fullName>
    </submittedName>
</protein>
<gene>
    <name evidence="6" type="ORF">AQ619_15185</name>
</gene>
<evidence type="ECO:0000256" key="3">
    <source>
        <dbReference type="ARBA" id="ARBA00022692"/>
    </source>
</evidence>
<dbReference type="GO" id="GO:0016020">
    <property type="term" value="C:membrane"/>
    <property type="evidence" value="ECO:0007669"/>
    <property type="project" value="UniProtKB-SubCell"/>
</dbReference>
<evidence type="ECO:0000313" key="7">
    <source>
        <dbReference type="Proteomes" id="UP000056905"/>
    </source>
</evidence>
<comment type="subcellular location">
    <subcellularLocation>
        <location evidence="1">Membrane</location>
        <topology evidence="1">Multi-pass membrane protein</topology>
    </subcellularLocation>
</comment>
<dbReference type="AlphaFoldDB" id="A0A0P0P229"/>
<name>A0A0P0P229_9CAUL</name>
<reference evidence="6 7" key="1">
    <citation type="submission" date="2015-10" db="EMBL/GenBank/DDBJ databases">
        <title>Conservation of the essential genome among Caulobacter and Brevundimonas species.</title>
        <authorList>
            <person name="Scott D."/>
            <person name="Ely B."/>
        </authorList>
    </citation>
    <scope>NUCLEOTIDE SEQUENCE [LARGE SCALE GENOMIC DNA]</scope>
    <source>
        <strain evidence="6 7">CB4</strain>
    </source>
</reference>
<keyword evidence="7" id="KW-1185">Reference proteome</keyword>
<sequence length="192" mass="19969">MTILKGRHHRPSTRPGREAFEVEAETEAHPAAQIALGALLAGGAILAALAMGRRHEAVLDDAMYAVEFAEMHEPVAHQPKPLTSLLLPPLFIAMTLSGLRTWNAPASPARTRALTLWSLTQGFNALWLGLGARRLGGQAAAATASLAASTAYAVEASKVGGGTGPDLGWLGVANALSAQIWGRGTGQGQTLH</sequence>
<dbReference type="OrthoDB" id="7267156at2"/>
<evidence type="ECO:0000256" key="2">
    <source>
        <dbReference type="ARBA" id="ARBA00007524"/>
    </source>
</evidence>
<evidence type="ECO:0000256" key="5">
    <source>
        <dbReference type="ARBA" id="ARBA00023136"/>
    </source>
</evidence>
<keyword evidence="4" id="KW-1133">Transmembrane helix</keyword>